<dbReference type="PROSITE" id="PS00375">
    <property type="entry name" value="UDPGT"/>
    <property type="match status" value="1"/>
</dbReference>
<dbReference type="Pfam" id="PF00201">
    <property type="entry name" value="UDPGT"/>
    <property type="match status" value="1"/>
</dbReference>
<evidence type="ECO:0000256" key="4">
    <source>
        <dbReference type="SAM" id="MobiDB-lite"/>
    </source>
</evidence>
<comment type="similarity">
    <text evidence="1">Belongs to the UDP-glycosyltransferase family.</text>
</comment>
<dbReference type="CDD" id="cd03784">
    <property type="entry name" value="GT1_Gtf-like"/>
    <property type="match status" value="1"/>
</dbReference>
<name>A0AAN7PN33_9COLE</name>
<proteinExistence type="inferred from homology"/>
<comment type="caution">
    <text evidence="6">The sequence shown here is derived from an EMBL/GenBank/DDBJ whole genome shotgun (WGS) entry which is preliminary data.</text>
</comment>
<dbReference type="FunFam" id="3.40.50.2000:FF:000021">
    <property type="entry name" value="UDP-glucuronosyltransferase"/>
    <property type="match status" value="1"/>
</dbReference>
<evidence type="ECO:0000256" key="3">
    <source>
        <dbReference type="ARBA" id="ARBA00022679"/>
    </source>
</evidence>
<protein>
    <recommendedName>
        <fullName evidence="5">PDZ domain-containing protein</fullName>
    </recommendedName>
</protein>
<dbReference type="AlphaFoldDB" id="A0AAN7PN33"/>
<dbReference type="Pfam" id="PF00595">
    <property type="entry name" value="PDZ"/>
    <property type="match status" value="1"/>
</dbReference>
<feature type="region of interest" description="Disordered" evidence="4">
    <location>
        <begin position="778"/>
        <end position="813"/>
    </location>
</feature>
<feature type="region of interest" description="Disordered" evidence="4">
    <location>
        <begin position="668"/>
        <end position="731"/>
    </location>
</feature>
<sequence length="999" mass="112665">MQALAEKGHEVHVVSYFPQRNNIPRYKHFNVTNDTGSFDLSVEDGFNMKIWNIIIRVLINYRRFICDNIMKHSEIQKLKNSEVKYDAIIIEVYGSDCLIGFAHSLNTSIIGITSTMDLPWANDRIGNPNNPLYTPNYFVPRKENFGILERIELVIVGILSKIAYYCLSTIPSEIIAKDFFGNGLPSLDTLVYNTSLLLTNTHFLINGIKPKIPRLIEIGGMHIEKPKSLPESLSRKVETSKNGIVYFSMGTVVNMNSFPKEKLKHIVDAFAELPYTVLWKGLSTHFPNKLPPNFIVRDWLPQLDILCHPKTKLFITHGGQLSILESLYCGVPILGIPQFPDHTLNIRSFQKHGAGLILEYSSINKESILNSLNSLLRNDTYKMNAAQLSLIFKDRPANSVDSAVFWVEYVARHNGASHLKTQVEEFEYYLIDSAPWRLYQQSTVALQFKQTFASGVFLFLFILLSATNSSYTTRLFSRLCKFHYYDFESAQTMLEVEGVTDAGDAAKLLRMSPLRHSLGSHDLGSPTTCDTHRNSKDLSGWNGSISQRWRKLRRCCASLRTSSAHNSPETSRNALLENDSPRILVSTPHSSSSLRLPGKRESVQEVLRSKLNRIHAGLRKRRALSVQEVFSNGSPVHEQPTFYVPSPSEKSDKIRNSRIDHNCDKVERKLSENRRSRSRSRLNGNGQSEFTVGCDGGYHSYESQGYDSLPFEPEPDYDDPPNPTTTSNPCTRRWSMADTFMMYKSFCRQPHLNTKEVDSGPASLSLINSPKSEIANHSIIETTNRIPKAKLNSGKNRERTRSHSPAKNKNANPINANVSVSKETSAKNYNSKVVGSKSHYGFVSPEQRPEVNPNADYGRMNKEYKQDWLEELEEEEEEEEESKFCTLPRNGGSAFTICQVTFHKGPGFKALGFSIVGGTDSPKGSIGIYVKTIFPNGQAADSGTLKEGDEILTVNGKVLHGLSHQEAINVFKKIRMGSVLLHVGRRIIRKRKERFPPVV</sequence>
<dbReference type="GO" id="GO:0008194">
    <property type="term" value="F:UDP-glycosyltransferase activity"/>
    <property type="evidence" value="ECO:0007669"/>
    <property type="project" value="InterPro"/>
</dbReference>
<dbReference type="Proteomes" id="UP001353858">
    <property type="component" value="Unassembled WGS sequence"/>
</dbReference>
<reference evidence="7" key="1">
    <citation type="submission" date="2023-01" db="EMBL/GenBank/DDBJ databases">
        <title>Key to firefly adult light organ development and bioluminescence: homeobox transcription factors regulate luciferase expression and transportation to peroxisome.</title>
        <authorList>
            <person name="Fu X."/>
        </authorList>
    </citation>
    <scope>NUCLEOTIDE SEQUENCE [LARGE SCALE GENOMIC DNA]</scope>
</reference>
<feature type="region of interest" description="Disordered" evidence="4">
    <location>
        <begin position="634"/>
        <end position="655"/>
    </location>
</feature>
<organism evidence="6 7">
    <name type="scientific">Aquatica leii</name>
    <dbReference type="NCBI Taxonomy" id="1421715"/>
    <lineage>
        <taxon>Eukaryota</taxon>
        <taxon>Metazoa</taxon>
        <taxon>Ecdysozoa</taxon>
        <taxon>Arthropoda</taxon>
        <taxon>Hexapoda</taxon>
        <taxon>Insecta</taxon>
        <taxon>Pterygota</taxon>
        <taxon>Neoptera</taxon>
        <taxon>Endopterygota</taxon>
        <taxon>Coleoptera</taxon>
        <taxon>Polyphaga</taxon>
        <taxon>Elateriformia</taxon>
        <taxon>Elateroidea</taxon>
        <taxon>Lampyridae</taxon>
        <taxon>Luciolinae</taxon>
        <taxon>Aquatica</taxon>
    </lineage>
</organism>
<dbReference type="InterPro" id="IPR002213">
    <property type="entry name" value="UDP_glucos_trans"/>
</dbReference>
<feature type="compositionally biased region" description="Polar residues" evidence="4">
    <location>
        <begin position="560"/>
        <end position="573"/>
    </location>
</feature>
<dbReference type="CDD" id="cd06759">
    <property type="entry name" value="PDZ3_PDZD2-PDZ1_hPro-IL-16-like"/>
    <property type="match status" value="1"/>
</dbReference>
<feature type="region of interest" description="Disordered" evidence="4">
    <location>
        <begin position="560"/>
        <end position="597"/>
    </location>
</feature>
<dbReference type="InterPro" id="IPR001478">
    <property type="entry name" value="PDZ"/>
</dbReference>
<dbReference type="InterPro" id="IPR050271">
    <property type="entry name" value="UDP-glycosyltransferase"/>
</dbReference>
<keyword evidence="2" id="KW-0328">Glycosyltransferase</keyword>
<dbReference type="PANTHER" id="PTHR48043:SF145">
    <property type="entry name" value="FI06409P-RELATED"/>
    <property type="match status" value="1"/>
</dbReference>
<dbReference type="EMBL" id="JARPUR010000008">
    <property type="protein sequence ID" value="KAK4872179.1"/>
    <property type="molecule type" value="Genomic_DNA"/>
</dbReference>
<gene>
    <name evidence="6" type="ORF">RN001_016303</name>
</gene>
<dbReference type="Gene3D" id="2.30.42.10">
    <property type="match status" value="1"/>
</dbReference>
<dbReference type="SUPFAM" id="SSF53756">
    <property type="entry name" value="UDP-Glycosyltransferase/glycogen phosphorylase"/>
    <property type="match status" value="1"/>
</dbReference>
<dbReference type="PANTHER" id="PTHR48043">
    <property type="entry name" value="EG:EG0003.4 PROTEIN-RELATED"/>
    <property type="match status" value="1"/>
</dbReference>
<evidence type="ECO:0000259" key="5">
    <source>
        <dbReference type="PROSITE" id="PS50106"/>
    </source>
</evidence>
<evidence type="ECO:0000313" key="6">
    <source>
        <dbReference type="EMBL" id="KAK4872179.1"/>
    </source>
</evidence>
<dbReference type="SUPFAM" id="SSF50156">
    <property type="entry name" value="PDZ domain-like"/>
    <property type="match status" value="1"/>
</dbReference>
<dbReference type="PROSITE" id="PS50106">
    <property type="entry name" value="PDZ"/>
    <property type="match status" value="1"/>
</dbReference>
<dbReference type="SMART" id="SM00228">
    <property type="entry name" value="PDZ"/>
    <property type="match status" value="1"/>
</dbReference>
<dbReference type="Gene3D" id="3.40.50.2000">
    <property type="entry name" value="Glycogen Phosphorylase B"/>
    <property type="match status" value="1"/>
</dbReference>
<evidence type="ECO:0000256" key="2">
    <source>
        <dbReference type="ARBA" id="ARBA00022676"/>
    </source>
</evidence>
<dbReference type="InterPro" id="IPR036034">
    <property type="entry name" value="PDZ_sf"/>
</dbReference>
<feature type="domain" description="PDZ" evidence="5">
    <location>
        <begin position="899"/>
        <end position="973"/>
    </location>
</feature>
<evidence type="ECO:0000256" key="1">
    <source>
        <dbReference type="ARBA" id="ARBA00009995"/>
    </source>
</evidence>
<accession>A0AAN7PN33</accession>
<dbReference type="InterPro" id="IPR035595">
    <property type="entry name" value="UDP_glycos_trans_CS"/>
</dbReference>
<evidence type="ECO:0000313" key="7">
    <source>
        <dbReference type="Proteomes" id="UP001353858"/>
    </source>
</evidence>
<keyword evidence="7" id="KW-1185">Reference proteome</keyword>
<keyword evidence="3" id="KW-0808">Transferase</keyword>